<dbReference type="CDD" id="cd00609">
    <property type="entry name" value="AAT_like"/>
    <property type="match status" value="1"/>
</dbReference>
<evidence type="ECO:0000256" key="4">
    <source>
        <dbReference type="ARBA" id="ARBA00022679"/>
    </source>
</evidence>
<dbReference type="Gene3D" id="3.40.640.10">
    <property type="entry name" value="Type I PLP-dependent aspartate aminotransferase-like (Major domain)"/>
    <property type="match status" value="1"/>
</dbReference>
<dbReference type="PROSITE" id="PS00105">
    <property type="entry name" value="AA_TRANSFER_CLASS_1"/>
    <property type="match status" value="1"/>
</dbReference>
<dbReference type="PANTHER" id="PTHR46383:SF2">
    <property type="entry name" value="AMINOTRANSFERASE"/>
    <property type="match status" value="1"/>
</dbReference>
<protein>
    <recommendedName>
        <fullName evidence="6">Aminotransferase</fullName>
        <ecNumber evidence="6">2.6.1.-</ecNumber>
    </recommendedName>
</protein>
<comment type="similarity">
    <text evidence="2 6">Belongs to the class-I pyridoxal-phosphate-dependent aminotransferase family.</text>
</comment>
<dbReference type="Pfam" id="PF00155">
    <property type="entry name" value="Aminotran_1_2"/>
    <property type="match status" value="1"/>
</dbReference>
<proteinExistence type="inferred from homology"/>
<organism evidence="8 9">
    <name type="scientific">Pseudodesulfovibrio profundus</name>
    <dbReference type="NCBI Taxonomy" id="57320"/>
    <lineage>
        <taxon>Bacteria</taxon>
        <taxon>Pseudomonadati</taxon>
        <taxon>Thermodesulfobacteriota</taxon>
        <taxon>Desulfovibrionia</taxon>
        <taxon>Desulfovibrionales</taxon>
        <taxon>Desulfovibrionaceae</taxon>
    </lineage>
</organism>
<dbReference type="OrthoDB" id="9804474at2"/>
<evidence type="ECO:0000256" key="6">
    <source>
        <dbReference type="RuleBase" id="RU000481"/>
    </source>
</evidence>
<dbReference type="Proteomes" id="UP000219215">
    <property type="component" value="Chromosome DPRO"/>
</dbReference>
<reference evidence="9" key="1">
    <citation type="submission" date="2017-09" db="EMBL/GenBank/DDBJ databases">
        <authorList>
            <person name="Regsiter A."/>
            <person name="William W."/>
        </authorList>
    </citation>
    <scope>NUCLEOTIDE SEQUENCE [LARGE SCALE GENOMIC DNA]</scope>
    <source>
        <strain evidence="9">500-1</strain>
    </source>
</reference>
<sequence>MSISKRCCDITPFLVMEVLEAAQEMERNGESIIHMEVGEPDFDTPDCIKRASCKALDNGHTHYTHSLGIIELREAIAEDYRKNYGVSVQPGNIAVTQGTSPAMLALFSAILEEGDKVITSDPCYACYDNFITFAGAESLKIPVSEEDSFQFRVSAIREAIAANDNVKAILINSPANPTGTLLSEERMKAIAKLAEEFNLWIISDEIYNGLVYEGEAHSILEYTDRAFVLNGFSKLYAMTGWRLGYLIAPQDFIRTLQTVCQNFFISANSMAQWGGVAALKEADLDVAHMKKTYNERRIYILDRLKKMGFDIKNDPTGAFYVLVNMRHLAEKFDGSSLKLAYDILEKAKIGVTPGIDFGPGAEGFIRFSYATAMDDIKEGMDRLEKYLELYA</sequence>
<accession>A0A2C8FBS5</accession>
<evidence type="ECO:0000313" key="8">
    <source>
        <dbReference type="EMBL" id="SOB59887.1"/>
    </source>
</evidence>
<evidence type="ECO:0000256" key="3">
    <source>
        <dbReference type="ARBA" id="ARBA00022576"/>
    </source>
</evidence>
<dbReference type="InterPro" id="IPR004839">
    <property type="entry name" value="Aminotransferase_I/II_large"/>
</dbReference>
<dbReference type="InterPro" id="IPR004838">
    <property type="entry name" value="NHTrfase_class1_PyrdxlP-BS"/>
</dbReference>
<keyword evidence="9" id="KW-1185">Reference proteome</keyword>
<dbReference type="GO" id="GO:0030170">
    <property type="term" value="F:pyridoxal phosphate binding"/>
    <property type="evidence" value="ECO:0007669"/>
    <property type="project" value="InterPro"/>
</dbReference>
<dbReference type="InterPro" id="IPR015424">
    <property type="entry name" value="PyrdxlP-dep_Trfase"/>
</dbReference>
<evidence type="ECO:0000256" key="1">
    <source>
        <dbReference type="ARBA" id="ARBA00001933"/>
    </source>
</evidence>
<dbReference type="EC" id="2.6.1.-" evidence="6"/>
<dbReference type="EMBL" id="LT907975">
    <property type="protein sequence ID" value="SOB59887.1"/>
    <property type="molecule type" value="Genomic_DNA"/>
</dbReference>
<dbReference type="SUPFAM" id="SSF53383">
    <property type="entry name" value="PLP-dependent transferases"/>
    <property type="match status" value="1"/>
</dbReference>
<comment type="cofactor">
    <cofactor evidence="1 6">
        <name>pyridoxal 5'-phosphate</name>
        <dbReference type="ChEBI" id="CHEBI:597326"/>
    </cofactor>
</comment>
<dbReference type="InterPro" id="IPR050596">
    <property type="entry name" value="AspAT/PAT-like"/>
</dbReference>
<evidence type="ECO:0000256" key="5">
    <source>
        <dbReference type="ARBA" id="ARBA00022898"/>
    </source>
</evidence>
<dbReference type="GO" id="GO:0006520">
    <property type="term" value="P:amino acid metabolic process"/>
    <property type="evidence" value="ECO:0007669"/>
    <property type="project" value="InterPro"/>
</dbReference>
<evidence type="ECO:0000259" key="7">
    <source>
        <dbReference type="Pfam" id="PF00155"/>
    </source>
</evidence>
<evidence type="ECO:0000313" key="9">
    <source>
        <dbReference type="Proteomes" id="UP000219215"/>
    </source>
</evidence>
<dbReference type="InterPro" id="IPR015421">
    <property type="entry name" value="PyrdxlP-dep_Trfase_major"/>
</dbReference>
<dbReference type="RefSeq" id="WP_097012687.1">
    <property type="nucleotide sequence ID" value="NZ_LT907975.1"/>
</dbReference>
<gene>
    <name evidence="8" type="primary">mfnC</name>
    <name evidence="8" type="ORF">DPRO_2977</name>
</gene>
<keyword evidence="4 6" id="KW-0808">Transferase</keyword>
<feature type="domain" description="Aminotransferase class I/classII large" evidence="7">
    <location>
        <begin position="32"/>
        <end position="383"/>
    </location>
</feature>
<keyword evidence="5" id="KW-0663">Pyridoxal phosphate</keyword>
<dbReference type="PANTHER" id="PTHR46383">
    <property type="entry name" value="ASPARTATE AMINOTRANSFERASE"/>
    <property type="match status" value="1"/>
</dbReference>
<evidence type="ECO:0000256" key="2">
    <source>
        <dbReference type="ARBA" id="ARBA00007441"/>
    </source>
</evidence>
<dbReference type="AlphaFoldDB" id="A0A2C8FBS5"/>
<name>A0A2C8FBS5_9BACT</name>
<dbReference type="KEGG" id="pprf:DPRO_2977"/>
<keyword evidence="3 6" id="KW-0032">Aminotransferase</keyword>
<dbReference type="GO" id="GO:0008483">
    <property type="term" value="F:transaminase activity"/>
    <property type="evidence" value="ECO:0007669"/>
    <property type="project" value="UniProtKB-KW"/>
</dbReference>